<dbReference type="Pfam" id="PF01494">
    <property type="entry name" value="FAD_binding_3"/>
    <property type="match status" value="1"/>
</dbReference>
<proteinExistence type="predicted"/>
<dbReference type="Pfam" id="PF21274">
    <property type="entry name" value="Rng_hyd_C"/>
    <property type="match status" value="1"/>
</dbReference>
<dbReference type="GO" id="GO:0016709">
    <property type="term" value="F:oxidoreductase activity, acting on paired donors, with incorporation or reduction of molecular oxygen, NAD(P)H as one donor, and incorporation of one atom of oxygen"/>
    <property type="evidence" value="ECO:0007669"/>
    <property type="project" value="UniProtKB-ARBA"/>
</dbReference>
<dbReference type="Proteomes" id="UP000630097">
    <property type="component" value="Unassembled WGS sequence"/>
</dbReference>
<comment type="caution">
    <text evidence="6">The sequence shown here is derived from an EMBL/GenBank/DDBJ whole genome shotgun (WGS) entry which is preliminary data.</text>
</comment>
<evidence type="ECO:0000256" key="4">
    <source>
        <dbReference type="SAM" id="MobiDB-lite"/>
    </source>
</evidence>
<dbReference type="SUPFAM" id="SSF51905">
    <property type="entry name" value="FAD/NAD(P)-binding domain"/>
    <property type="match status" value="1"/>
</dbReference>
<feature type="compositionally biased region" description="Basic and acidic residues" evidence="4">
    <location>
        <begin position="86"/>
        <end position="107"/>
    </location>
</feature>
<dbReference type="Gene3D" id="3.40.30.120">
    <property type="match status" value="1"/>
</dbReference>
<dbReference type="PANTHER" id="PTHR43004:SF19">
    <property type="entry name" value="BINDING MONOOXYGENASE, PUTATIVE (JCVI)-RELATED"/>
    <property type="match status" value="1"/>
</dbReference>
<keyword evidence="3" id="KW-0274">FAD</keyword>
<feature type="region of interest" description="Disordered" evidence="4">
    <location>
        <begin position="86"/>
        <end position="113"/>
    </location>
</feature>
<organism evidence="6 7">
    <name type="scientific">Planotetraspora kaengkrachanensis</name>
    <dbReference type="NCBI Taxonomy" id="575193"/>
    <lineage>
        <taxon>Bacteria</taxon>
        <taxon>Bacillati</taxon>
        <taxon>Actinomycetota</taxon>
        <taxon>Actinomycetes</taxon>
        <taxon>Streptosporangiales</taxon>
        <taxon>Streptosporangiaceae</taxon>
        <taxon>Planotetraspora</taxon>
    </lineage>
</organism>
<dbReference type="RefSeq" id="WP_203882224.1">
    <property type="nucleotide sequence ID" value="NZ_BAABHH010000007.1"/>
</dbReference>
<dbReference type="PRINTS" id="PR00420">
    <property type="entry name" value="RNGMNOXGNASE"/>
</dbReference>
<evidence type="ECO:0000259" key="5">
    <source>
        <dbReference type="Pfam" id="PF01494"/>
    </source>
</evidence>
<evidence type="ECO:0000313" key="6">
    <source>
        <dbReference type="EMBL" id="GIG78755.1"/>
    </source>
</evidence>
<evidence type="ECO:0000256" key="1">
    <source>
        <dbReference type="ARBA" id="ARBA00001974"/>
    </source>
</evidence>
<accession>A0A8J3LXW7</accession>
<dbReference type="PANTHER" id="PTHR43004">
    <property type="entry name" value="TRK SYSTEM POTASSIUM UPTAKE PROTEIN"/>
    <property type="match status" value="1"/>
</dbReference>
<sequence>MDVDVVVAGAGPVGLMLACELRLAGVPVLVLERGAEPDHALKAGAMGARSINAPSADAFHRRGLLEAVREAALWWYEPDPRTLRAARDAAESRTGAPRDRRAQDADAARLTPPDGPAFAGHFAGIPVRADRLDPADRDLAGHTLGGGAISQFALEEILARRAASLGAEIRRGTPLTGLAADADGVSVFAGGEVVRTGWLAGCDGGRSTVRTLADFTFPGTDAEFLGRQAMVEFAGPSRLPLGDWVRTAAGAYVHGPVPGRVHTVEYGHAHDRDTPVTAEEMRASLLRVSGIDVEITKVLVGTRYGDATRQAATYRRGRVVLAGDAAHIHSPAGGQGLNLGIGDAMNLGWKLAATVRGWAPDGLLDTYTAERHPVGARVQGWSDAQTALGRADARTAALRKVMGELLDTTCGATYVLKQISGLGQRYDLPGDHPLIGLPAPDLSLPDGTRLAGHCRPGRALLVTGEDDHGVRALAGAWADRLTVVTAEPGLSMLVRPDGHVAWAADGGCDPASAERALHTWLGVPESHV</sequence>
<dbReference type="Gene3D" id="3.50.50.60">
    <property type="entry name" value="FAD/NAD(P)-binding domain"/>
    <property type="match status" value="1"/>
</dbReference>
<reference evidence="6 7" key="1">
    <citation type="submission" date="2021-01" db="EMBL/GenBank/DDBJ databases">
        <title>Whole genome shotgun sequence of Planotetraspora kaengkrachanensis NBRC 104272.</title>
        <authorList>
            <person name="Komaki H."/>
            <person name="Tamura T."/>
        </authorList>
    </citation>
    <scope>NUCLEOTIDE SEQUENCE [LARGE SCALE GENOMIC DNA]</scope>
    <source>
        <strain evidence="6 7">NBRC 104272</strain>
    </source>
</reference>
<keyword evidence="7" id="KW-1185">Reference proteome</keyword>
<feature type="domain" description="FAD-binding" evidence="5">
    <location>
        <begin position="2"/>
        <end position="379"/>
    </location>
</feature>
<evidence type="ECO:0000256" key="2">
    <source>
        <dbReference type="ARBA" id="ARBA00022630"/>
    </source>
</evidence>
<evidence type="ECO:0000313" key="7">
    <source>
        <dbReference type="Proteomes" id="UP000630097"/>
    </source>
</evidence>
<keyword evidence="2" id="KW-0285">Flavoprotein</keyword>
<protein>
    <submittedName>
        <fullName evidence="6">FAD-dependent oxidoreductase</fullName>
    </submittedName>
</protein>
<dbReference type="InterPro" id="IPR036188">
    <property type="entry name" value="FAD/NAD-bd_sf"/>
</dbReference>
<gene>
    <name evidence="6" type="ORF">Pka01_18820</name>
</gene>
<dbReference type="InterPro" id="IPR002938">
    <property type="entry name" value="FAD-bd"/>
</dbReference>
<dbReference type="Gene3D" id="3.30.70.2450">
    <property type="match status" value="1"/>
</dbReference>
<comment type="cofactor">
    <cofactor evidence="1">
        <name>FAD</name>
        <dbReference type="ChEBI" id="CHEBI:57692"/>
    </cofactor>
</comment>
<name>A0A8J3LXW7_9ACTN</name>
<dbReference type="EMBL" id="BONV01000005">
    <property type="protein sequence ID" value="GIG78755.1"/>
    <property type="molecule type" value="Genomic_DNA"/>
</dbReference>
<evidence type="ECO:0000256" key="3">
    <source>
        <dbReference type="ARBA" id="ARBA00022827"/>
    </source>
</evidence>
<dbReference type="InterPro" id="IPR050641">
    <property type="entry name" value="RIFMO-like"/>
</dbReference>
<dbReference type="AlphaFoldDB" id="A0A8J3LXW7"/>
<dbReference type="GO" id="GO:0071949">
    <property type="term" value="F:FAD binding"/>
    <property type="evidence" value="ECO:0007669"/>
    <property type="project" value="InterPro"/>
</dbReference>